<dbReference type="PANTHER" id="PTHR10151">
    <property type="entry name" value="ECTONUCLEOTIDE PYROPHOSPHATASE/PHOSPHODIESTERASE"/>
    <property type="match status" value="1"/>
</dbReference>
<dbReference type="Gene3D" id="3.40.720.10">
    <property type="entry name" value="Alkaline Phosphatase, subunit A"/>
    <property type="match status" value="1"/>
</dbReference>
<dbReference type="GO" id="GO:0016529">
    <property type="term" value="C:sarcoplasmic reticulum"/>
    <property type="evidence" value="ECO:0007669"/>
    <property type="project" value="TreeGrafter"/>
</dbReference>
<accession>A0A0D8XZR6</accession>
<gene>
    <name evidence="1" type="ORF">DICVIV_03671</name>
</gene>
<dbReference type="GO" id="GO:0055120">
    <property type="term" value="C:striated muscle dense body"/>
    <property type="evidence" value="ECO:0007669"/>
    <property type="project" value="TreeGrafter"/>
</dbReference>
<name>A0A0D8XZR6_DICVI</name>
<dbReference type="Proteomes" id="UP000053766">
    <property type="component" value="Unassembled WGS sequence"/>
</dbReference>
<dbReference type="STRING" id="29172.A0A0D8XZR6"/>
<dbReference type="AlphaFoldDB" id="A0A0D8XZR6"/>
<reference evidence="2" key="2">
    <citation type="journal article" date="2016" name="Sci. Rep.">
        <title>Dictyocaulus viviparus genome, variome and transcriptome elucidate lungworm biology and support future intervention.</title>
        <authorList>
            <person name="McNulty S.N."/>
            <person name="Strube C."/>
            <person name="Rosa B.A."/>
            <person name="Martin J.C."/>
            <person name="Tyagi R."/>
            <person name="Choi Y.J."/>
            <person name="Wang Q."/>
            <person name="Hallsworth Pepin K."/>
            <person name="Zhang X."/>
            <person name="Ozersky P."/>
            <person name="Wilson R.K."/>
            <person name="Sternberg P.W."/>
            <person name="Gasser R.B."/>
            <person name="Mitreva M."/>
        </authorList>
    </citation>
    <scope>NUCLEOTIDE SEQUENCE [LARGE SCALE GENOMIC DNA]</scope>
    <source>
        <strain evidence="2">HannoverDv2000</strain>
    </source>
</reference>
<evidence type="ECO:0000313" key="2">
    <source>
        <dbReference type="Proteomes" id="UP000053766"/>
    </source>
</evidence>
<organism evidence="1 2">
    <name type="scientific">Dictyocaulus viviparus</name>
    <name type="common">Bovine lungworm</name>
    <dbReference type="NCBI Taxonomy" id="29172"/>
    <lineage>
        <taxon>Eukaryota</taxon>
        <taxon>Metazoa</taxon>
        <taxon>Ecdysozoa</taxon>
        <taxon>Nematoda</taxon>
        <taxon>Chromadorea</taxon>
        <taxon>Rhabditida</taxon>
        <taxon>Rhabditina</taxon>
        <taxon>Rhabditomorpha</taxon>
        <taxon>Strongyloidea</taxon>
        <taxon>Metastrongylidae</taxon>
        <taxon>Dictyocaulus</taxon>
    </lineage>
</organism>
<sequence>MKFEFSHKNFRLGIISKTNHYDLNEADIPPDVVVDAGAVTKYLAMDQIIDLTNLQRYFSCQKDDAIKVFTRTTAPTRWHYGTSENSPNILLVANQGLEVCSLIPFCIMLKFALSLTKTTLRSCENGPKNSGVSEFDYVDSMVHTIFYAQGPSIKTAITLPSFQNVEYMNLWFELLNLRHVANNGSVGFMRQILSEPNTDNERTKFGIRTKNSSSECPFTNEGLLINCGGCSQLEQVRIAKWMNSCTEPRRLLVLLSSSSSSFCYQKYCEKLIITETVKGFLN</sequence>
<protein>
    <submittedName>
        <fullName evidence="1">Uncharacterized protein</fullName>
    </submittedName>
</protein>
<proteinExistence type="predicted"/>
<keyword evidence="2" id="KW-1185">Reference proteome</keyword>
<dbReference type="InterPro" id="IPR017850">
    <property type="entry name" value="Alkaline_phosphatase_core_sf"/>
</dbReference>
<dbReference type="OrthoDB" id="5835412at2759"/>
<dbReference type="EMBL" id="KN716213">
    <property type="protein sequence ID" value="KJH50163.1"/>
    <property type="molecule type" value="Genomic_DNA"/>
</dbReference>
<dbReference type="GO" id="GO:0031674">
    <property type="term" value="C:I band"/>
    <property type="evidence" value="ECO:0007669"/>
    <property type="project" value="TreeGrafter"/>
</dbReference>
<dbReference type="PANTHER" id="PTHR10151:SF114">
    <property type="entry name" value="ECTONUCLEOTIDE PYROPHOSPHATASE_PHOSPHODIESTERASE C27A7.3"/>
    <property type="match status" value="1"/>
</dbReference>
<reference evidence="1 2" key="1">
    <citation type="submission" date="2013-11" db="EMBL/GenBank/DDBJ databases">
        <title>Draft genome of the bovine lungworm Dictyocaulus viviparus.</title>
        <authorList>
            <person name="Mitreva M."/>
        </authorList>
    </citation>
    <scope>NUCLEOTIDE SEQUENCE [LARGE SCALE GENOMIC DNA]</scope>
    <source>
        <strain evidence="1 2">HannoverDv2000</strain>
    </source>
</reference>
<evidence type="ECO:0000313" key="1">
    <source>
        <dbReference type="EMBL" id="KJH50163.1"/>
    </source>
</evidence>